<evidence type="ECO:0000313" key="2">
    <source>
        <dbReference type="EMBL" id="AYV86284.1"/>
    </source>
</evidence>
<feature type="region of interest" description="Disordered" evidence="1">
    <location>
        <begin position="1"/>
        <end position="29"/>
    </location>
</feature>
<feature type="compositionally biased region" description="Low complexity" evidence="1">
    <location>
        <begin position="213"/>
        <end position="238"/>
    </location>
</feature>
<protein>
    <submittedName>
        <fullName evidence="2">Uncharacterized protein</fullName>
    </submittedName>
</protein>
<feature type="region of interest" description="Disordered" evidence="1">
    <location>
        <begin position="360"/>
        <end position="438"/>
    </location>
</feature>
<feature type="compositionally biased region" description="Low complexity" evidence="1">
    <location>
        <begin position="405"/>
        <end position="438"/>
    </location>
</feature>
<gene>
    <name evidence="2" type="ORF">Solumvirus3_20</name>
</gene>
<reference evidence="2" key="1">
    <citation type="submission" date="2018-10" db="EMBL/GenBank/DDBJ databases">
        <title>Hidden diversity of soil giant viruses.</title>
        <authorList>
            <person name="Schulz F."/>
            <person name="Alteio L."/>
            <person name="Goudeau D."/>
            <person name="Ryan E.M."/>
            <person name="Malmstrom R.R."/>
            <person name="Blanchard J."/>
            <person name="Woyke T."/>
        </authorList>
    </citation>
    <scope>NUCLEOTIDE SEQUENCE</scope>
    <source>
        <strain evidence="2">SMV1</strain>
    </source>
</reference>
<organism evidence="2">
    <name type="scientific">Solumvirus sp</name>
    <dbReference type="NCBI Taxonomy" id="2487773"/>
    <lineage>
        <taxon>Viruses</taxon>
        <taxon>Pithoviruses</taxon>
    </lineage>
</organism>
<evidence type="ECO:0000256" key="1">
    <source>
        <dbReference type="SAM" id="MobiDB-lite"/>
    </source>
</evidence>
<sequence>MSSKHGKKSSVEKDLTESESSSDEEEIVKMSEEEAASFMSLLNTFLGTSKEIIDHHRRTRVAASDQAYPEERSLSKYTKFVRKIPSGQMHATDFRDLLQKYPKISRCDDSWLRKNPDIVILSQPQSKNSKQSVNIPLGILYKRASDLYTFSIKDKSENAKVLGSYVDRLLLDFYKVIMTLDSEHSTEYKKYIAELDAKIAKRVPKPVISSLISSTSNNGSAAVSGTTTGTDSKTSNGSANGQGAFNGQSTANGHSVSNNQNAAANPFAALFANLGGFINQMAQQVQQTQQNQPGAAPTANGGQAPNIDMNNIGQVLGNIFQGDGLQKIISGVQTAMNGNNLAHPSAVTDITNNTVVPYQQPQQVSSQQPQSTSNATVPQYTYPTPPQVQYQAPTATAAPQPPQYQSPTPSAAAAPQQPQITPQPSQNQPQSSQPQPGS</sequence>
<dbReference type="EMBL" id="MK072500">
    <property type="protein sequence ID" value="AYV86284.1"/>
    <property type="molecule type" value="Genomic_DNA"/>
</dbReference>
<feature type="region of interest" description="Disordered" evidence="1">
    <location>
        <begin position="284"/>
        <end position="307"/>
    </location>
</feature>
<name>A0A3G5AI66_9VIRU</name>
<feature type="compositionally biased region" description="Polar residues" evidence="1">
    <location>
        <begin position="239"/>
        <end position="257"/>
    </location>
</feature>
<proteinExistence type="predicted"/>
<feature type="region of interest" description="Disordered" evidence="1">
    <location>
        <begin position="213"/>
        <end position="258"/>
    </location>
</feature>
<accession>A0A3G5AI66</accession>
<feature type="compositionally biased region" description="Low complexity" evidence="1">
    <location>
        <begin position="360"/>
        <end position="398"/>
    </location>
</feature>